<organism evidence="2 3">
    <name type="scientific">Seminavis robusta</name>
    <dbReference type="NCBI Taxonomy" id="568900"/>
    <lineage>
        <taxon>Eukaryota</taxon>
        <taxon>Sar</taxon>
        <taxon>Stramenopiles</taxon>
        <taxon>Ochrophyta</taxon>
        <taxon>Bacillariophyta</taxon>
        <taxon>Bacillariophyceae</taxon>
        <taxon>Bacillariophycidae</taxon>
        <taxon>Naviculales</taxon>
        <taxon>Naviculaceae</taxon>
        <taxon>Seminavis</taxon>
    </lineage>
</organism>
<evidence type="ECO:0008006" key="4">
    <source>
        <dbReference type="Google" id="ProtNLM"/>
    </source>
</evidence>
<evidence type="ECO:0000256" key="1">
    <source>
        <dbReference type="SAM" id="MobiDB-lite"/>
    </source>
</evidence>
<sequence length="324" mass="36419">MNNDDAPIDAAGPLLVPDRAQNGEDNGDVPHANQAEQQLVALLVAAQLVQVPPQIMWPLGAYSVIRLILTAQERRQALNIKQAVQNDANIEISVSDFWYAQLALVDGDDLEASLERVAKLQWFQQEYGGIEETVDCGVAVLREAMDMYPGLFLAFTFNNVTGSYALVIDFTKLHDKPGSKSRGRDGVLVVMKTLFFFFHAMQCDFESMRQGIALLLELDGFDWKKNFGSSLPRRIYSECTSMYPRRLRQCKIFHAGLFGNLLFSMMKGFTPSHVHSKFDHAISPFGRLDALYQSPSVEVANDELVQRFKDALQRRFANEAAFTL</sequence>
<dbReference type="AlphaFoldDB" id="A0A9N8DHN1"/>
<reference evidence="2" key="1">
    <citation type="submission" date="2020-06" db="EMBL/GenBank/DDBJ databases">
        <authorList>
            <consortium name="Plant Systems Biology data submission"/>
        </authorList>
    </citation>
    <scope>NUCLEOTIDE SEQUENCE</scope>
    <source>
        <strain evidence="2">D6</strain>
    </source>
</reference>
<evidence type="ECO:0000313" key="2">
    <source>
        <dbReference type="EMBL" id="CAB9500705.1"/>
    </source>
</evidence>
<dbReference type="OrthoDB" id="75724at2759"/>
<dbReference type="EMBL" id="CAICTM010000089">
    <property type="protein sequence ID" value="CAB9500705.1"/>
    <property type="molecule type" value="Genomic_DNA"/>
</dbReference>
<dbReference type="Gene3D" id="3.40.525.10">
    <property type="entry name" value="CRAL-TRIO lipid binding domain"/>
    <property type="match status" value="1"/>
</dbReference>
<keyword evidence="3" id="KW-1185">Reference proteome</keyword>
<name>A0A9N8DHN1_9STRA</name>
<gene>
    <name evidence="2" type="ORF">SEMRO_90_G047250.1</name>
</gene>
<dbReference type="SUPFAM" id="SSF52087">
    <property type="entry name" value="CRAL/TRIO domain"/>
    <property type="match status" value="1"/>
</dbReference>
<comment type="caution">
    <text evidence="2">The sequence shown here is derived from an EMBL/GenBank/DDBJ whole genome shotgun (WGS) entry which is preliminary data.</text>
</comment>
<feature type="region of interest" description="Disordered" evidence="1">
    <location>
        <begin position="1"/>
        <end position="30"/>
    </location>
</feature>
<evidence type="ECO:0000313" key="3">
    <source>
        <dbReference type="Proteomes" id="UP001153069"/>
    </source>
</evidence>
<protein>
    <recommendedName>
        <fullName evidence="4">CRAL-TRIO domain-containing protein</fullName>
    </recommendedName>
</protein>
<dbReference type="InterPro" id="IPR036865">
    <property type="entry name" value="CRAL-TRIO_dom_sf"/>
</dbReference>
<proteinExistence type="predicted"/>
<dbReference type="Proteomes" id="UP001153069">
    <property type="component" value="Unassembled WGS sequence"/>
</dbReference>
<accession>A0A9N8DHN1</accession>